<keyword evidence="4" id="KW-0812">Transmembrane</keyword>
<proteinExistence type="inferred from homology"/>
<reference evidence="6 7" key="1">
    <citation type="submission" date="2019-06" db="EMBL/GenBank/DDBJ databases">
        <title>Mycoplasma falconis type strain whole genome sequence.</title>
        <authorList>
            <person name="Spergser J."/>
        </authorList>
    </citation>
    <scope>NUCLEOTIDE SEQUENCE [LARGE SCALE GENOMIC DNA]</scope>
    <source>
        <strain evidence="6 7">ATCC 51372</strain>
    </source>
</reference>
<organism evidence="6 7">
    <name type="scientific">[Mycoplasma] falconis</name>
    <dbReference type="NCBI Taxonomy" id="92403"/>
    <lineage>
        <taxon>Bacteria</taxon>
        <taxon>Bacillati</taxon>
        <taxon>Mycoplasmatota</taxon>
        <taxon>Mycoplasmoidales</taxon>
        <taxon>Metamycoplasmataceae</taxon>
        <taxon>Metamycoplasma</taxon>
    </lineage>
</organism>
<comment type="similarity">
    <text evidence="1">Belongs to the type-I restriction system S methylase family.</text>
</comment>
<sequence>MASNPVFVDDKQSIIFFIFPHYWLKVVYFMYIKEICKVKSSKRVLTKDFKKEGIPFLRGSDFINWKNKNKNQFNFFISKEHFNKLIKITGKPKKGDLFITGDGTIGNVFYLKEQIDFYFKDGVIWLKDFKKNINSKFVYYYLETPKNKNKLISLSIGSVIPHLTTEVVRNAFIKDFTLKAQQHIVNII</sequence>
<keyword evidence="7" id="KW-1185">Reference proteome</keyword>
<dbReference type="GO" id="GO:0003677">
    <property type="term" value="F:DNA binding"/>
    <property type="evidence" value="ECO:0007669"/>
    <property type="project" value="UniProtKB-KW"/>
</dbReference>
<evidence type="ECO:0000313" key="6">
    <source>
        <dbReference type="EMBL" id="TPE57377.1"/>
    </source>
</evidence>
<evidence type="ECO:0000256" key="1">
    <source>
        <dbReference type="ARBA" id="ARBA00010923"/>
    </source>
</evidence>
<feature type="domain" description="Type I restriction modification DNA specificity" evidence="5">
    <location>
        <begin position="30"/>
        <end position="187"/>
    </location>
</feature>
<keyword evidence="3" id="KW-0238">DNA-binding</keyword>
<name>A0A501XAJ8_9BACT</name>
<dbReference type="PANTHER" id="PTHR30408">
    <property type="entry name" value="TYPE-1 RESTRICTION ENZYME ECOKI SPECIFICITY PROTEIN"/>
    <property type="match status" value="1"/>
</dbReference>
<dbReference type="PANTHER" id="PTHR30408:SF12">
    <property type="entry name" value="TYPE I RESTRICTION ENZYME MJAVIII SPECIFICITY SUBUNIT"/>
    <property type="match status" value="1"/>
</dbReference>
<dbReference type="AlphaFoldDB" id="A0A501XAJ8"/>
<keyword evidence="2" id="KW-0680">Restriction system</keyword>
<accession>A0A501XAJ8</accession>
<dbReference type="Pfam" id="PF01420">
    <property type="entry name" value="Methylase_S"/>
    <property type="match status" value="1"/>
</dbReference>
<dbReference type="Gene3D" id="3.90.220.20">
    <property type="entry name" value="DNA methylase specificity domains"/>
    <property type="match status" value="1"/>
</dbReference>
<feature type="transmembrane region" description="Helical" evidence="4">
    <location>
        <begin position="12"/>
        <end position="32"/>
    </location>
</feature>
<dbReference type="Proteomes" id="UP000319776">
    <property type="component" value="Unassembled WGS sequence"/>
</dbReference>
<evidence type="ECO:0000256" key="4">
    <source>
        <dbReference type="SAM" id="Phobius"/>
    </source>
</evidence>
<protein>
    <recommendedName>
        <fullName evidence="5">Type I restriction modification DNA specificity domain-containing protein</fullName>
    </recommendedName>
</protein>
<evidence type="ECO:0000256" key="2">
    <source>
        <dbReference type="ARBA" id="ARBA00022747"/>
    </source>
</evidence>
<dbReference type="InterPro" id="IPR000055">
    <property type="entry name" value="Restrct_endonuc_typeI_TRD"/>
</dbReference>
<keyword evidence="4" id="KW-1133">Transmembrane helix</keyword>
<gene>
    <name evidence="6" type="ORF">FJO69_01995</name>
</gene>
<keyword evidence="4" id="KW-0472">Membrane</keyword>
<dbReference type="EMBL" id="VFSS01000005">
    <property type="protein sequence ID" value="TPE57377.1"/>
    <property type="molecule type" value="Genomic_DNA"/>
</dbReference>
<dbReference type="OrthoDB" id="9816225at2"/>
<dbReference type="InterPro" id="IPR044946">
    <property type="entry name" value="Restrct_endonuc_typeI_TRD_sf"/>
</dbReference>
<dbReference type="GO" id="GO:0009307">
    <property type="term" value="P:DNA restriction-modification system"/>
    <property type="evidence" value="ECO:0007669"/>
    <property type="project" value="UniProtKB-KW"/>
</dbReference>
<comment type="caution">
    <text evidence="6">The sequence shown here is derived from an EMBL/GenBank/DDBJ whole genome shotgun (WGS) entry which is preliminary data.</text>
</comment>
<evidence type="ECO:0000256" key="3">
    <source>
        <dbReference type="ARBA" id="ARBA00023125"/>
    </source>
</evidence>
<evidence type="ECO:0000259" key="5">
    <source>
        <dbReference type="Pfam" id="PF01420"/>
    </source>
</evidence>
<dbReference type="InterPro" id="IPR052021">
    <property type="entry name" value="Type-I_RS_S_subunit"/>
</dbReference>
<evidence type="ECO:0000313" key="7">
    <source>
        <dbReference type="Proteomes" id="UP000319776"/>
    </source>
</evidence>
<dbReference type="SUPFAM" id="SSF116734">
    <property type="entry name" value="DNA methylase specificity domain"/>
    <property type="match status" value="1"/>
</dbReference>